<comment type="subcellular location">
    <subcellularLocation>
        <location evidence="1">Cell membrane</location>
        <topology evidence="1">Multi-pass membrane protein</topology>
    </subcellularLocation>
</comment>
<feature type="transmembrane region" description="Helical" evidence="7">
    <location>
        <begin position="151"/>
        <end position="168"/>
    </location>
</feature>
<name>A0A1G5RWE7_9FIRM</name>
<dbReference type="PANTHER" id="PTHR30065:SF1">
    <property type="entry name" value="SURFACE PRESENTATION OF ANTIGENS PROTEIN SPAR"/>
    <property type="match status" value="1"/>
</dbReference>
<dbReference type="EMBL" id="FMWL01000003">
    <property type="protein sequence ID" value="SCZ77771.1"/>
    <property type="molecule type" value="Genomic_DNA"/>
</dbReference>
<evidence type="ECO:0000313" key="8">
    <source>
        <dbReference type="EMBL" id="SCZ77771.1"/>
    </source>
</evidence>
<dbReference type="InterPro" id="IPR002010">
    <property type="entry name" value="T3SS_IM_R"/>
</dbReference>
<feature type="transmembrane region" description="Helical" evidence="7">
    <location>
        <begin position="218"/>
        <end position="239"/>
    </location>
</feature>
<evidence type="ECO:0000256" key="1">
    <source>
        <dbReference type="ARBA" id="ARBA00004651"/>
    </source>
</evidence>
<feature type="transmembrane region" description="Helical" evidence="7">
    <location>
        <begin position="123"/>
        <end position="145"/>
    </location>
</feature>
<dbReference type="Proteomes" id="UP000199208">
    <property type="component" value="Unassembled WGS sequence"/>
</dbReference>
<keyword evidence="6 7" id="KW-0472">Membrane</keyword>
<accession>A0A1G5RWE7</accession>
<dbReference type="AlphaFoldDB" id="A0A1G5RWE7"/>
<evidence type="ECO:0000256" key="4">
    <source>
        <dbReference type="ARBA" id="ARBA00022692"/>
    </source>
</evidence>
<keyword evidence="8" id="KW-0282">Flagellum</keyword>
<evidence type="ECO:0000256" key="6">
    <source>
        <dbReference type="ARBA" id="ARBA00023136"/>
    </source>
</evidence>
<proteinExistence type="inferred from homology"/>
<keyword evidence="9" id="KW-1185">Reference proteome</keyword>
<dbReference type="GO" id="GO:0006605">
    <property type="term" value="P:protein targeting"/>
    <property type="evidence" value="ECO:0007669"/>
    <property type="project" value="InterPro"/>
</dbReference>
<feature type="transmembrane region" description="Helical" evidence="7">
    <location>
        <begin position="64"/>
        <end position="87"/>
    </location>
</feature>
<keyword evidence="5 7" id="KW-1133">Transmembrane helix</keyword>
<keyword evidence="3" id="KW-1003">Cell membrane</keyword>
<protein>
    <submittedName>
        <fullName evidence="8">Flagellar biosynthetic protein FliR</fullName>
    </submittedName>
</protein>
<evidence type="ECO:0000313" key="9">
    <source>
        <dbReference type="Proteomes" id="UP000199208"/>
    </source>
</evidence>
<feature type="transmembrane region" description="Helical" evidence="7">
    <location>
        <begin position="175"/>
        <end position="198"/>
    </location>
</feature>
<feature type="transmembrane region" description="Helical" evidence="7">
    <location>
        <begin position="38"/>
        <end position="57"/>
    </location>
</feature>
<dbReference type="RefSeq" id="WP_170829291.1">
    <property type="nucleotide sequence ID" value="NZ_FMWL01000003.1"/>
</dbReference>
<keyword evidence="8" id="KW-0966">Cell projection</keyword>
<keyword evidence="8" id="KW-0969">Cilium</keyword>
<evidence type="ECO:0000256" key="7">
    <source>
        <dbReference type="SAM" id="Phobius"/>
    </source>
</evidence>
<keyword evidence="4 7" id="KW-0812">Transmembrane</keyword>
<dbReference type="STRING" id="1120920.SAMN03080599_00940"/>
<sequence length="254" mass="27730">MLFPDLQILLLILLRTGGFVAAAPLFSSRGVPMALKVLLTVILSLSIYAFSFTGVVLPPLTDDLYLLYVLREILMGLTMGFVVQIVYSAVLMAGQLVDFQIGFSISAVYNPMSGITQAIMGRLYSMTALVLIFVTDAHHLILGAFYKSFEVLPLGVGFSVTIGTGWLLKTFSVFFAIAFQIAVPVLLVLLMTDLVMGLVSRTIPSLNVLMLGMPLKTLIGLVFSMMGLPVLMSSLFKVIGDMSVYLELWIQRIS</sequence>
<comment type="similarity">
    <text evidence="2">Belongs to the FliR/MopE/SpaR family.</text>
</comment>
<dbReference type="PANTHER" id="PTHR30065">
    <property type="entry name" value="FLAGELLAR BIOSYNTHETIC PROTEIN FLIR"/>
    <property type="match status" value="1"/>
</dbReference>
<evidence type="ECO:0000256" key="3">
    <source>
        <dbReference type="ARBA" id="ARBA00022475"/>
    </source>
</evidence>
<organism evidence="8 9">
    <name type="scientific">Acidaminobacter hydrogenoformans DSM 2784</name>
    <dbReference type="NCBI Taxonomy" id="1120920"/>
    <lineage>
        <taxon>Bacteria</taxon>
        <taxon>Bacillati</taxon>
        <taxon>Bacillota</taxon>
        <taxon>Clostridia</taxon>
        <taxon>Peptostreptococcales</taxon>
        <taxon>Acidaminobacteraceae</taxon>
        <taxon>Acidaminobacter</taxon>
    </lineage>
</organism>
<evidence type="ECO:0000256" key="5">
    <source>
        <dbReference type="ARBA" id="ARBA00022989"/>
    </source>
</evidence>
<reference evidence="8 9" key="1">
    <citation type="submission" date="2016-10" db="EMBL/GenBank/DDBJ databases">
        <authorList>
            <person name="de Groot N.N."/>
        </authorList>
    </citation>
    <scope>NUCLEOTIDE SEQUENCE [LARGE SCALE GENOMIC DNA]</scope>
    <source>
        <strain evidence="8 9">DSM 2784</strain>
    </source>
</reference>
<evidence type="ECO:0000256" key="2">
    <source>
        <dbReference type="ARBA" id="ARBA00009772"/>
    </source>
</evidence>
<gene>
    <name evidence="8" type="ORF">SAMN03080599_00940</name>
</gene>
<dbReference type="GO" id="GO:0005886">
    <property type="term" value="C:plasma membrane"/>
    <property type="evidence" value="ECO:0007669"/>
    <property type="project" value="UniProtKB-SubCell"/>
</dbReference>
<dbReference type="Pfam" id="PF01311">
    <property type="entry name" value="Bac_export_1"/>
    <property type="match status" value="1"/>
</dbReference>
<dbReference type="PRINTS" id="PR00953">
    <property type="entry name" value="TYPE3IMRPROT"/>
</dbReference>